<dbReference type="PANTHER" id="PTHR30290">
    <property type="entry name" value="PERIPLASMIC BINDING COMPONENT OF ABC TRANSPORTER"/>
    <property type="match status" value="1"/>
</dbReference>
<evidence type="ECO:0000313" key="5">
    <source>
        <dbReference type="EMBL" id="KNG94112.1"/>
    </source>
</evidence>
<dbReference type="CDD" id="cd08497">
    <property type="entry name" value="MbnE-like"/>
    <property type="match status" value="1"/>
</dbReference>
<accession>A0A0L1JQX5</accession>
<dbReference type="InterPro" id="IPR000914">
    <property type="entry name" value="SBP_5_dom"/>
</dbReference>
<evidence type="ECO:0000256" key="1">
    <source>
        <dbReference type="ARBA" id="ARBA00004418"/>
    </source>
</evidence>
<gene>
    <name evidence="5" type="ORF">ATO11_07670</name>
</gene>
<dbReference type="AlphaFoldDB" id="A0A0L1JQX5"/>
<dbReference type="Gene3D" id="3.10.105.10">
    <property type="entry name" value="Dipeptide-binding Protein, Domain 3"/>
    <property type="match status" value="1"/>
</dbReference>
<dbReference type="GO" id="GO:0043190">
    <property type="term" value="C:ATP-binding cassette (ABC) transporter complex"/>
    <property type="evidence" value="ECO:0007669"/>
    <property type="project" value="InterPro"/>
</dbReference>
<dbReference type="Gene3D" id="3.40.190.10">
    <property type="entry name" value="Periplasmic binding protein-like II"/>
    <property type="match status" value="1"/>
</dbReference>
<dbReference type="SUPFAM" id="SSF53850">
    <property type="entry name" value="Periplasmic binding protein-like II"/>
    <property type="match status" value="1"/>
</dbReference>
<comment type="similarity">
    <text evidence="2">Belongs to the bacterial solute-binding protein 5 family.</text>
</comment>
<dbReference type="GO" id="GO:0042884">
    <property type="term" value="P:microcin transport"/>
    <property type="evidence" value="ECO:0007669"/>
    <property type="project" value="TreeGrafter"/>
</dbReference>
<dbReference type="GO" id="GO:0030288">
    <property type="term" value="C:outer membrane-bounded periplasmic space"/>
    <property type="evidence" value="ECO:0007669"/>
    <property type="project" value="TreeGrafter"/>
</dbReference>
<dbReference type="Proteomes" id="UP000036938">
    <property type="component" value="Unassembled WGS sequence"/>
</dbReference>
<dbReference type="PATRIC" id="fig|1317121.7.peg.2141"/>
<dbReference type="GO" id="GO:1904680">
    <property type="term" value="F:peptide transmembrane transporter activity"/>
    <property type="evidence" value="ECO:0007669"/>
    <property type="project" value="TreeGrafter"/>
</dbReference>
<organism evidence="5 6">
    <name type="scientific">Pseudaestuariivita atlantica</name>
    <dbReference type="NCBI Taxonomy" id="1317121"/>
    <lineage>
        <taxon>Bacteria</taxon>
        <taxon>Pseudomonadati</taxon>
        <taxon>Pseudomonadota</taxon>
        <taxon>Alphaproteobacteria</taxon>
        <taxon>Rhodobacterales</taxon>
        <taxon>Paracoccaceae</taxon>
        <taxon>Pseudaestuariivita</taxon>
    </lineage>
</organism>
<dbReference type="PANTHER" id="PTHR30290:SF64">
    <property type="entry name" value="ABC TRANSPORTER PERIPLASMIC BINDING PROTEIN"/>
    <property type="match status" value="1"/>
</dbReference>
<evidence type="ECO:0000313" key="6">
    <source>
        <dbReference type="Proteomes" id="UP000036938"/>
    </source>
</evidence>
<evidence type="ECO:0000256" key="3">
    <source>
        <dbReference type="ARBA" id="ARBA00022729"/>
    </source>
</evidence>
<dbReference type="EMBL" id="AQQZ01000003">
    <property type="protein sequence ID" value="KNG94112.1"/>
    <property type="molecule type" value="Genomic_DNA"/>
</dbReference>
<protein>
    <submittedName>
        <fullName evidence="5">Peptide ABC transporter substrate-binding protein</fullName>
    </submittedName>
</protein>
<dbReference type="GO" id="GO:0015833">
    <property type="term" value="P:peptide transport"/>
    <property type="evidence" value="ECO:0007669"/>
    <property type="project" value="TreeGrafter"/>
</dbReference>
<dbReference type="InterPro" id="IPR030678">
    <property type="entry name" value="Peptide/Ni-bd"/>
</dbReference>
<name>A0A0L1JQX5_9RHOB</name>
<keyword evidence="3" id="KW-0732">Signal</keyword>
<sequence>MSKNLILPPTGWNLNRRSALGLMGGAALGAALPVRVIGQTDGGEDMIVSHGYSFYGDLKYPADYKHWDYVNPNAPKGGQITLSERGTFDGFNRWASKGNPEGNAGVVAEAMFAEMPWSGASTADTIGEQYCLIAREVEYPKTKTYCVFHMRDDVVFSDGRPLRAQDAAFTHNLFLEQGIRSYARAVSKRITGVEVIDDLTLRYTFADEISRRSLISQVGGTPIFSEEWFAETGERLDKPSVASPLASGPYVVGDYEINRYVVYERNPNYWGWDHPANIGRHNFDRVRFEYFADATAEFEGFKAGIYNFRAEGSTKRWATGYDFPAVEEGHVIKEEIPDGTAPNISGMIFNTLSKPLDNRNVRHALQLAMNFEWIRESLQFGLTTQTTSFVQYQEWEAKGVPQGKELELLQRLGDVVPAEMLTEEAVMPHTSNPANANDRRNKRRALRILEAEGWVVNDEGKLADADGNLMSLTMLSISSFDDTRLAMIDRYVNTLQDWGVDITIDKVDSAQGQQRFLDKDYDMINTRILTFASAGTGLRQLFGSETAEVSSYNPSALRSPMVDAIIDAALATTTREDEIVALKALDRALRYERVIAPGGHVPAYWVAYYDTFGRPETLPPFALGVLDFWWFDEAKYEALKEQGVLK</sequence>
<comment type="subcellular location">
    <subcellularLocation>
        <location evidence="1">Periplasm</location>
    </subcellularLocation>
</comment>
<dbReference type="PIRSF" id="PIRSF002741">
    <property type="entry name" value="MppA"/>
    <property type="match status" value="1"/>
</dbReference>
<evidence type="ECO:0000256" key="2">
    <source>
        <dbReference type="ARBA" id="ARBA00005695"/>
    </source>
</evidence>
<reference evidence="5 6" key="1">
    <citation type="journal article" date="2015" name="Int. J. Syst. Evol. Microbiol.">
        <title>Aestuariivita atlantica sp. nov., isolated from deep sea sediment of the Atlantic Ocean.</title>
        <authorList>
            <person name="Li G."/>
            <person name="Lai Q."/>
            <person name="Du Y."/>
            <person name="Liu X."/>
            <person name="Sun F."/>
            <person name="Shao Z."/>
        </authorList>
    </citation>
    <scope>NUCLEOTIDE SEQUENCE [LARGE SCALE GENOMIC DNA]</scope>
    <source>
        <strain evidence="5 6">22II-S11-z3</strain>
    </source>
</reference>
<evidence type="ECO:0000259" key="4">
    <source>
        <dbReference type="Pfam" id="PF00496"/>
    </source>
</evidence>
<dbReference type="Pfam" id="PF00496">
    <property type="entry name" value="SBP_bac_5"/>
    <property type="match status" value="1"/>
</dbReference>
<feature type="domain" description="Solute-binding protein family 5" evidence="4">
    <location>
        <begin position="141"/>
        <end position="537"/>
    </location>
</feature>
<proteinExistence type="inferred from homology"/>
<keyword evidence="6" id="KW-1185">Reference proteome</keyword>
<dbReference type="InterPro" id="IPR039424">
    <property type="entry name" value="SBP_5"/>
</dbReference>
<dbReference type="STRING" id="1317121.ATO11_07670"/>
<comment type="caution">
    <text evidence="5">The sequence shown here is derived from an EMBL/GenBank/DDBJ whole genome shotgun (WGS) entry which is preliminary data.</text>
</comment>
<dbReference type="RefSeq" id="WP_050530257.1">
    <property type="nucleotide sequence ID" value="NZ_AQQZ01000003.1"/>
</dbReference>